<feature type="domain" description="SEA" evidence="1">
    <location>
        <begin position="85"/>
        <end position="136"/>
    </location>
</feature>
<feature type="non-terminal residue" evidence="3">
    <location>
        <position position="1"/>
    </location>
</feature>
<dbReference type="PROSITE" id="PS50024">
    <property type="entry name" value="SEA"/>
    <property type="match status" value="1"/>
</dbReference>
<protein>
    <submittedName>
        <fullName evidence="3">UROL1 protein</fullName>
    </submittedName>
</protein>
<evidence type="ECO:0000259" key="2">
    <source>
        <dbReference type="PROSITE" id="PS50853"/>
    </source>
</evidence>
<dbReference type="EMBL" id="VWZG01001758">
    <property type="protein sequence ID" value="NXG14634.1"/>
    <property type="molecule type" value="Genomic_DNA"/>
</dbReference>
<proteinExistence type="predicted"/>
<dbReference type="Proteomes" id="UP000591535">
    <property type="component" value="Unassembled WGS sequence"/>
</dbReference>
<feature type="non-terminal residue" evidence="3">
    <location>
        <position position="136"/>
    </location>
</feature>
<accession>A0A7K8ZFP3</accession>
<comment type="caution">
    <text evidence="3">The sequence shown here is derived from an EMBL/GenBank/DDBJ whole genome shotgun (WGS) entry which is preliminary data.</text>
</comment>
<name>A0A7K8ZFP3_9PASS</name>
<dbReference type="SUPFAM" id="SSF49265">
    <property type="entry name" value="Fibronectin type III"/>
    <property type="match status" value="1"/>
</dbReference>
<dbReference type="InterPro" id="IPR036364">
    <property type="entry name" value="SEA_dom_sf"/>
</dbReference>
<dbReference type="AlphaFoldDB" id="A0A7K8ZFP3"/>
<dbReference type="InterPro" id="IPR013783">
    <property type="entry name" value="Ig-like_fold"/>
</dbReference>
<dbReference type="Gene3D" id="2.60.40.10">
    <property type="entry name" value="Immunoglobulins"/>
    <property type="match status" value="1"/>
</dbReference>
<keyword evidence="4" id="KW-1185">Reference proteome</keyword>
<dbReference type="InterPro" id="IPR003961">
    <property type="entry name" value="FN3_dom"/>
</dbReference>
<evidence type="ECO:0000259" key="1">
    <source>
        <dbReference type="PROSITE" id="PS50024"/>
    </source>
</evidence>
<sequence length="136" mass="15380">PVTLSIQLESITSTVIQFSWKPQGGTGDSPYTVRLQGKSVEMEWKILNETSTAFENLLSGHQYQISVDVSTCSKNVSTSLTVQTAAEVYIGTTKIINKEFKPEYQNKSSREFQEFENKFIAEVLLLRNSKLIFFSE</sequence>
<dbReference type="InterPro" id="IPR036116">
    <property type="entry name" value="FN3_sf"/>
</dbReference>
<evidence type="ECO:0000313" key="3">
    <source>
        <dbReference type="EMBL" id="NXG14634.1"/>
    </source>
</evidence>
<feature type="domain" description="Fibronectin type-III" evidence="2">
    <location>
        <begin position="1"/>
        <end position="87"/>
    </location>
</feature>
<dbReference type="Pfam" id="PF00041">
    <property type="entry name" value="fn3"/>
    <property type="match status" value="1"/>
</dbReference>
<dbReference type="InterPro" id="IPR000082">
    <property type="entry name" value="SEA_dom"/>
</dbReference>
<evidence type="ECO:0000313" key="4">
    <source>
        <dbReference type="Proteomes" id="UP000591535"/>
    </source>
</evidence>
<dbReference type="SUPFAM" id="SSF82671">
    <property type="entry name" value="SEA domain"/>
    <property type="match status" value="1"/>
</dbReference>
<gene>
    <name evidence="3" type="primary">Umodl1</name>
    <name evidence="3" type="ORF">GRAVAR_R15281</name>
</gene>
<dbReference type="CDD" id="cd00063">
    <property type="entry name" value="FN3"/>
    <property type="match status" value="1"/>
</dbReference>
<organism evidence="3 4">
    <name type="scientific">Grallaria varia</name>
    <name type="common">variegated antpitta</name>
    <dbReference type="NCBI Taxonomy" id="117165"/>
    <lineage>
        <taxon>Eukaryota</taxon>
        <taxon>Metazoa</taxon>
        <taxon>Chordata</taxon>
        <taxon>Craniata</taxon>
        <taxon>Vertebrata</taxon>
        <taxon>Euteleostomi</taxon>
        <taxon>Archelosauria</taxon>
        <taxon>Archosauria</taxon>
        <taxon>Dinosauria</taxon>
        <taxon>Saurischia</taxon>
        <taxon>Theropoda</taxon>
        <taxon>Coelurosauria</taxon>
        <taxon>Aves</taxon>
        <taxon>Neognathae</taxon>
        <taxon>Neoaves</taxon>
        <taxon>Telluraves</taxon>
        <taxon>Australaves</taxon>
        <taxon>Passeriformes</taxon>
        <taxon>Formicariidae</taxon>
        <taxon>Grallaria</taxon>
    </lineage>
</organism>
<reference evidence="3 4" key="1">
    <citation type="submission" date="2019-09" db="EMBL/GenBank/DDBJ databases">
        <title>Bird 10,000 Genomes (B10K) Project - Family phase.</title>
        <authorList>
            <person name="Zhang G."/>
        </authorList>
    </citation>
    <scope>NUCLEOTIDE SEQUENCE [LARGE SCALE GENOMIC DNA]</scope>
    <source>
        <strain evidence="3">B10K-DU-001-02</strain>
        <tissue evidence="3">Muscle</tissue>
    </source>
</reference>
<dbReference type="PROSITE" id="PS50853">
    <property type="entry name" value="FN3"/>
    <property type="match status" value="1"/>
</dbReference>